<dbReference type="Gene3D" id="1.25.40.10">
    <property type="entry name" value="Tetratricopeptide repeat domain"/>
    <property type="match status" value="9"/>
</dbReference>
<dbReference type="FunFam" id="1.25.40.10:FF:000344">
    <property type="entry name" value="Pentatricopeptide repeat-containing protein"/>
    <property type="match status" value="1"/>
</dbReference>
<dbReference type="PANTHER" id="PTHR24015:SF548">
    <property type="entry name" value="OS08G0340900 PROTEIN"/>
    <property type="match status" value="1"/>
</dbReference>
<evidence type="ECO:0000313" key="4">
    <source>
        <dbReference type="Proteomes" id="UP000825935"/>
    </source>
</evidence>
<reference evidence="3" key="1">
    <citation type="submission" date="2021-08" db="EMBL/GenBank/DDBJ databases">
        <title>WGS assembly of Ceratopteris richardii.</title>
        <authorList>
            <person name="Marchant D.B."/>
            <person name="Chen G."/>
            <person name="Jenkins J."/>
            <person name="Shu S."/>
            <person name="Leebens-Mack J."/>
            <person name="Grimwood J."/>
            <person name="Schmutz J."/>
            <person name="Soltis P."/>
            <person name="Soltis D."/>
            <person name="Chen Z.-H."/>
        </authorList>
    </citation>
    <scope>NUCLEOTIDE SEQUENCE</scope>
    <source>
        <strain evidence="3">Whitten #5841</strain>
        <tissue evidence="3">Leaf</tissue>
    </source>
</reference>
<feature type="repeat" description="PPR" evidence="2">
    <location>
        <begin position="239"/>
        <end position="273"/>
    </location>
</feature>
<dbReference type="Pfam" id="PF13041">
    <property type="entry name" value="PPR_2"/>
    <property type="match status" value="6"/>
</dbReference>
<dbReference type="FunFam" id="1.25.40.10:FF:000158">
    <property type="entry name" value="pentatricopeptide repeat-containing protein At2g33680"/>
    <property type="match status" value="1"/>
</dbReference>
<accession>A0A8T2UFC0</accession>
<feature type="repeat" description="PPR" evidence="2">
    <location>
        <begin position="981"/>
        <end position="1015"/>
    </location>
</feature>
<keyword evidence="1" id="KW-0677">Repeat</keyword>
<evidence type="ECO:0000256" key="2">
    <source>
        <dbReference type="PROSITE-ProRule" id="PRU00708"/>
    </source>
</evidence>
<feature type="repeat" description="PPR" evidence="2">
    <location>
        <begin position="340"/>
        <end position="374"/>
    </location>
</feature>
<organism evidence="3 4">
    <name type="scientific">Ceratopteris richardii</name>
    <name type="common">Triangle waterfern</name>
    <dbReference type="NCBI Taxonomy" id="49495"/>
    <lineage>
        <taxon>Eukaryota</taxon>
        <taxon>Viridiplantae</taxon>
        <taxon>Streptophyta</taxon>
        <taxon>Embryophyta</taxon>
        <taxon>Tracheophyta</taxon>
        <taxon>Polypodiopsida</taxon>
        <taxon>Polypodiidae</taxon>
        <taxon>Polypodiales</taxon>
        <taxon>Pteridineae</taxon>
        <taxon>Pteridaceae</taxon>
        <taxon>Parkerioideae</taxon>
        <taxon>Ceratopteris</taxon>
    </lineage>
</organism>
<dbReference type="OMA" id="KEGCEAN"/>
<evidence type="ECO:0000256" key="1">
    <source>
        <dbReference type="ARBA" id="ARBA00022737"/>
    </source>
</evidence>
<dbReference type="PANTHER" id="PTHR24015">
    <property type="entry name" value="OS07G0578800 PROTEIN-RELATED"/>
    <property type="match status" value="1"/>
</dbReference>
<dbReference type="InterPro" id="IPR002885">
    <property type="entry name" value="PPR_rpt"/>
</dbReference>
<feature type="repeat" description="PPR" evidence="2">
    <location>
        <begin position="1084"/>
        <end position="1118"/>
    </location>
</feature>
<sequence>MECISMGALPRSCFCTLVLRSDSSHSCNGRDTFICRFQEDTDHSYNLSAPSHEISHLEKSSSQLGRMMDLPDMNNLVSVMQQCRREKDFSGSKQLHLQVCEHGLETQDTLGNFLVPMFVDCGSMTHARQAFLRLDDRTELAWASFIQGLYEREEFHLILDLFESMQASDVDLNGFFFVIFLKSSTKLKKFDKGKKIHAEVIKEGCEANMFVANSLVDMYAKCGLPLEARDVFDALPEPDIVSWTALISGFAEQGLEVEALDILEEMKSKGLFPSEVTLFCGLKACASIGALQEGQQIHTDIVYAGFENNLSVGNTLIDMYGKCGCMEEAQIVFSGLPSRDVVSWTGLIAGYVELELADKALECFEEMEEDGVFPDPVAFMYALKACSGAGNIERGQQIHMDVIEDGLERNYLVATSLVDMYSKFGLFAEAHDVLYDFPVRDIVAWNALIVGYVEHGLTTEAFSCVNAMQQEGLPLNPFTLVSCLKISGTVNDIDNGLRLHDQVIKHGMENNAFIENSLIYMYAKCGMLSEGQKEFDNLTVRETIPYNNMIAGFSDHGFGEEALLCWEQMQKEGVHANAITFLYVLKACSILENVTRGQESHMHIVKMGFEEETIMGNVLVDMYFKCATLLEAFDVFENLNSRDTASWNAVIIGCVEYGLAHEALEYFKKMQEDNICLDEVTYVGVLKAVTSLEVVSDGMELHAHIVKDDMEMNLIIGNTLIDMYGKMGMLEEAHDVFDMLLDPDVISWSALISGYVEHKLYETALSYFETMRCEGVSPTALLFIYALNACSGLKALQKGQDIENKIITVGLEKDEFVGVAVIGMYAKCGQLLEAEKTFMMLSEQNAAAWTTLIAGFSEHGLVQETLDSLECMKQAGFTPDPVCFLCALKACVSIGAIGKGKELHADIIIEGLETEIYLGNSLVDMYGKFGSIVEAQDVFDELVTRDVVSWTALITGYAEHGHPEVAFQCLEQMQMEGVTPTEAPWNAVILAFSERDEIEDAFSVYARMQEQGMLPDSATYVSIFRACGRSAALSTGRRFHSQILNIPMVNNATGIPITSLVDMYGKCGSMIDAKQAFDTYPCRDIVRWNTLMNGFARHEQRDAVFSLWKQMSEIGLANEITLLSVLSLCSHAGLVDKGQRLFETMSQEYGDAIVLKHYSCMADLFGRAGQIDEALEILDMMPAQADSVAWSTVLGACSNWGNPGLTVHTLDLLPSINQFESSIFTSIPKIQSYSQFLIESGYSETNEALFDTRHIG</sequence>
<comment type="caution">
    <text evidence="3">The sequence shown here is derived from an EMBL/GenBank/DDBJ whole genome shotgun (WGS) entry which is preliminary data.</text>
</comment>
<dbReference type="AlphaFoldDB" id="A0A8T2UFC0"/>
<dbReference type="PROSITE" id="PS51375">
    <property type="entry name" value="PPR"/>
    <property type="match status" value="10"/>
</dbReference>
<dbReference type="FunFam" id="1.25.40.10:FF:000031">
    <property type="entry name" value="Pentatricopeptide repeat-containing protein mitochondrial"/>
    <property type="match status" value="1"/>
</dbReference>
<proteinExistence type="predicted"/>
<dbReference type="Pfam" id="PF01535">
    <property type="entry name" value="PPR"/>
    <property type="match status" value="8"/>
</dbReference>
<feature type="repeat" description="PPR" evidence="2">
    <location>
        <begin position="744"/>
        <end position="778"/>
    </location>
</feature>
<gene>
    <name evidence="3" type="ORF">KP509_06G003600</name>
</gene>
<dbReference type="GO" id="GO:0003723">
    <property type="term" value="F:RNA binding"/>
    <property type="evidence" value="ECO:0007669"/>
    <property type="project" value="InterPro"/>
</dbReference>
<feature type="repeat" description="PPR" evidence="2">
    <location>
        <begin position="946"/>
        <end position="980"/>
    </location>
</feature>
<feature type="repeat" description="PPR" evidence="2">
    <location>
        <begin position="643"/>
        <end position="677"/>
    </location>
</feature>
<dbReference type="Proteomes" id="UP000825935">
    <property type="component" value="Chromosome 6"/>
</dbReference>
<keyword evidence="4" id="KW-1185">Reference proteome</keyword>
<dbReference type="GO" id="GO:0009451">
    <property type="term" value="P:RNA modification"/>
    <property type="evidence" value="ECO:0007669"/>
    <property type="project" value="InterPro"/>
</dbReference>
<name>A0A8T2UFC0_CERRI</name>
<dbReference type="OrthoDB" id="10359134at2759"/>
<dbReference type="FunFam" id="1.25.40.10:FF:000073">
    <property type="entry name" value="Pentatricopeptide repeat-containing protein chloroplastic"/>
    <property type="match status" value="2"/>
</dbReference>
<feature type="repeat" description="PPR" evidence="2">
    <location>
        <begin position="845"/>
        <end position="879"/>
    </location>
</feature>
<dbReference type="FunFam" id="1.25.40.10:FF:000285">
    <property type="entry name" value="Pentatricopeptide repeat-containing protein, chloroplastic"/>
    <property type="match status" value="3"/>
</dbReference>
<feature type="repeat" description="PPR" evidence="2">
    <location>
        <begin position="542"/>
        <end position="576"/>
    </location>
</feature>
<evidence type="ECO:0000313" key="3">
    <source>
        <dbReference type="EMBL" id="KAH7434162.1"/>
    </source>
</evidence>
<dbReference type="InterPro" id="IPR011990">
    <property type="entry name" value="TPR-like_helical_dom_sf"/>
</dbReference>
<protein>
    <recommendedName>
        <fullName evidence="5">Pentatricopeptide repeat-containing protein</fullName>
    </recommendedName>
</protein>
<evidence type="ECO:0008006" key="5">
    <source>
        <dbReference type="Google" id="ProtNLM"/>
    </source>
</evidence>
<dbReference type="EMBL" id="CM035411">
    <property type="protein sequence ID" value="KAH7434162.1"/>
    <property type="molecule type" value="Genomic_DNA"/>
</dbReference>
<dbReference type="NCBIfam" id="TIGR00756">
    <property type="entry name" value="PPR"/>
    <property type="match status" value="9"/>
</dbReference>
<feature type="repeat" description="PPR" evidence="2">
    <location>
        <begin position="441"/>
        <end position="475"/>
    </location>
</feature>
<dbReference type="GO" id="GO:0048731">
    <property type="term" value="P:system development"/>
    <property type="evidence" value="ECO:0007669"/>
    <property type="project" value="UniProtKB-ARBA"/>
</dbReference>
<dbReference type="InterPro" id="IPR046960">
    <property type="entry name" value="PPR_At4g14850-like_plant"/>
</dbReference>